<organism evidence="2 5">
    <name type="scientific">Marinomonas gallaica</name>
    <dbReference type="NCBI Taxonomy" id="1806667"/>
    <lineage>
        <taxon>Bacteria</taxon>
        <taxon>Pseudomonadati</taxon>
        <taxon>Pseudomonadota</taxon>
        <taxon>Gammaproteobacteria</taxon>
        <taxon>Oceanospirillales</taxon>
        <taxon>Oceanospirillaceae</taxon>
        <taxon>Marinomonas</taxon>
    </lineage>
</organism>
<proteinExistence type="predicted"/>
<dbReference type="EMBL" id="FLRB01000002">
    <property type="protein sequence ID" value="SBT19717.1"/>
    <property type="molecule type" value="Genomic_DNA"/>
</dbReference>
<reference evidence="3 4" key="2">
    <citation type="submission" date="2016-06" db="EMBL/GenBank/DDBJ databases">
        <authorList>
            <person name="Rodrigo-Torres L."/>
            <person name="Arahal D.R."/>
        </authorList>
    </citation>
    <scope>NUCLEOTIDE SEQUENCE [LARGE SCALE GENOMIC DNA]</scope>
    <source>
        <strain evidence="3 4">CECT 5116</strain>
    </source>
</reference>
<evidence type="ECO:0000313" key="5">
    <source>
        <dbReference type="Proteomes" id="UP000092871"/>
    </source>
</evidence>
<dbReference type="Proteomes" id="UP000092840">
    <property type="component" value="Unassembled WGS sequence"/>
</dbReference>
<evidence type="ECO:0000313" key="2">
    <source>
        <dbReference type="EMBL" id="SBT17525.1"/>
    </source>
</evidence>
<keyword evidence="4" id="KW-1185">Reference proteome</keyword>
<feature type="chain" id="PRO_5008676958" description="DUF3015 domain-containing protein" evidence="1">
    <location>
        <begin position="20"/>
        <end position="159"/>
    </location>
</feature>
<evidence type="ECO:0000313" key="4">
    <source>
        <dbReference type="Proteomes" id="UP000092840"/>
    </source>
</evidence>
<dbReference type="OrthoDB" id="334910at2"/>
<evidence type="ECO:0000313" key="3">
    <source>
        <dbReference type="EMBL" id="SBT19717.1"/>
    </source>
</evidence>
<dbReference type="EMBL" id="FLRA01000011">
    <property type="protein sequence ID" value="SBT17525.1"/>
    <property type="molecule type" value="Genomic_DNA"/>
</dbReference>
<dbReference type="AlphaFoldDB" id="A0A1C3JQX2"/>
<gene>
    <name evidence="2" type="ORF">MGA5115_01639</name>
    <name evidence="3" type="ORF">MGA5116_00293</name>
</gene>
<feature type="signal peptide" evidence="1">
    <location>
        <begin position="1"/>
        <end position="19"/>
    </location>
</feature>
<sequence>MKKVILSAMLATASVSSFAAYGPAGCGLGTEVVFQNADEWHEHVLAATTNGTSGNQTFGMTSGTLGCDVPDAPLAGGVAMFINDNLEPLAVDSAKGDGETLNALADLIGVQGNDKTSFNQVMQSNFDTIFASAEVTPETAYQDIVTVMEKSPELAKYLG</sequence>
<dbReference type="RefSeq" id="WP_067034624.1">
    <property type="nucleotide sequence ID" value="NZ_FLRA01000011.1"/>
</dbReference>
<accession>A0A1C3JQX2</accession>
<keyword evidence="1" id="KW-0732">Signal</keyword>
<evidence type="ECO:0000256" key="1">
    <source>
        <dbReference type="SAM" id="SignalP"/>
    </source>
</evidence>
<protein>
    <recommendedName>
        <fullName evidence="6">DUF3015 domain-containing protein</fullName>
    </recommendedName>
</protein>
<evidence type="ECO:0008006" key="6">
    <source>
        <dbReference type="Google" id="ProtNLM"/>
    </source>
</evidence>
<reference evidence="2 5" key="1">
    <citation type="submission" date="2016-06" db="EMBL/GenBank/DDBJ databases">
        <authorList>
            <person name="Kjaerup R.B."/>
            <person name="Dalgaard T.S."/>
            <person name="Juul-Madsen H.R."/>
        </authorList>
    </citation>
    <scope>NUCLEOTIDE SEQUENCE [LARGE SCALE GENOMIC DNA]</scope>
    <source>
        <strain evidence="2 5">CECT 5115</strain>
    </source>
</reference>
<dbReference type="Pfam" id="PF11220">
    <property type="entry name" value="DUF3015"/>
    <property type="match status" value="1"/>
</dbReference>
<name>A0A1C3JQX2_9GAMM</name>
<dbReference type="Proteomes" id="UP000092871">
    <property type="component" value="Unassembled WGS sequence"/>
</dbReference>
<dbReference type="InterPro" id="IPR021383">
    <property type="entry name" value="DUF3015"/>
</dbReference>